<organism evidence="4 5">
    <name type="scientific">Mesorhabditis spiculigera</name>
    <dbReference type="NCBI Taxonomy" id="96644"/>
    <lineage>
        <taxon>Eukaryota</taxon>
        <taxon>Metazoa</taxon>
        <taxon>Ecdysozoa</taxon>
        <taxon>Nematoda</taxon>
        <taxon>Chromadorea</taxon>
        <taxon>Rhabditida</taxon>
        <taxon>Rhabditina</taxon>
        <taxon>Rhabditomorpha</taxon>
        <taxon>Rhabditoidea</taxon>
        <taxon>Rhabditidae</taxon>
        <taxon>Mesorhabditinae</taxon>
        <taxon>Mesorhabditis</taxon>
    </lineage>
</organism>
<dbReference type="InterPro" id="IPR016024">
    <property type="entry name" value="ARM-type_fold"/>
</dbReference>
<dbReference type="AlphaFoldDB" id="A0AA36DC23"/>
<dbReference type="Gene3D" id="1.25.10.10">
    <property type="entry name" value="Leucine-rich Repeat Variant"/>
    <property type="match status" value="1"/>
</dbReference>
<accession>A0AA36DC23</accession>
<evidence type="ECO:0000256" key="3">
    <source>
        <dbReference type="SAM" id="MobiDB-lite"/>
    </source>
</evidence>
<dbReference type="SUPFAM" id="SSF48371">
    <property type="entry name" value="ARM repeat"/>
    <property type="match status" value="1"/>
</dbReference>
<feature type="repeat" description="ARM" evidence="2">
    <location>
        <begin position="186"/>
        <end position="223"/>
    </location>
</feature>
<dbReference type="InterPro" id="IPR000225">
    <property type="entry name" value="Armadillo"/>
</dbReference>
<evidence type="ECO:0008006" key="6">
    <source>
        <dbReference type="Google" id="ProtNLM"/>
    </source>
</evidence>
<feature type="compositionally biased region" description="Polar residues" evidence="3">
    <location>
        <begin position="56"/>
        <end position="76"/>
    </location>
</feature>
<dbReference type="InterPro" id="IPR013284">
    <property type="entry name" value="Beta-catenin"/>
</dbReference>
<feature type="region of interest" description="Disordered" evidence="3">
    <location>
        <begin position="786"/>
        <end position="813"/>
    </location>
</feature>
<dbReference type="SMART" id="SM00185">
    <property type="entry name" value="ARM"/>
    <property type="match status" value="4"/>
</dbReference>
<feature type="compositionally biased region" description="Basic and acidic residues" evidence="3">
    <location>
        <begin position="924"/>
        <end position="939"/>
    </location>
</feature>
<dbReference type="GO" id="GO:0045296">
    <property type="term" value="F:cadherin binding"/>
    <property type="evidence" value="ECO:0007669"/>
    <property type="project" value="InterPro"/>
</dbReference>
<keyword evidence="1" id="KW-0217">Developmental protein</keyword>
<dbReference type="PANTHER" id="PTHR45976">
    <property type="entry name" value="ARMADILLO SEGMENT POLARITY PROTEIN"/>
    <property type="match status" value="1"/>
</dbReference>
<dbReference type="Proteomes" id="UP001177023">
    <property type="component" value="Unassembled WGS sequence"/>
</dbReference>
<feature type="region of interest" description="Disordered" evidence="3">
    <location>
        <begin position="856"/>
        <end position="879"/>
    </location>
</feature>
<protein>
    <recommendedName>
        <fullName evidence="6">Beta-catenin</fullName>
    </recommendedName>
</protein>
<gene>
    <name evidence="4" type="ORF">MSPICULIGERA_LOCUS21590</name>
</gene>
<proteinExistence type="predicted"/>
<dbReference type="EMBL" id="CATQJA010002665">
    <property type="protein sequence ID" value="CAJ0583513.1"/>
    <property type="molecule type" value="Genomic_DNA"/>
</dbReference>
<comment type="caution">
    <text evidence="4">The sequence shown here is derived from an EMBL/GenBank/DDBJ whole genome shotgun (WGS) entry which is preliminary data.</text>
</comment>
<feature type="region of interest" description="Disordered" evidence="3">
    <location>
        <begin position="1"/>
        <end position="76"/>
    </location>
</feature>
<feature type="compositionally biased region" description="Pro residues" evidence="3">
    <location>
        <begin position="911"/>
        <end position="923"/>
    </location>
</feature>
<reference evidence="4" key="1">
    <citation type="submission" date="2023-06" db="EMBL/GenBank/DDBJ databases">
        <authorList>
            <person name="Delattre M."/>
        </authorList>
    </citation>
    <scope>NUCLEOTIDE SEQUENCE</scope>
    <source>
        <strain evidence="4">AF72</strain>
    </source>
</reference>
<keyword evidence="5" id="KW-1185">Reference proteome</keyword>
<feature type="region of interest" description="Disordered" evidence="3">
    <location>
        <begin position="905"/>
        <end position="939"/>
    </location>
</feature>
<name>A0AA36DC23_9BILA</name>
<evidence type="ECO:0000256" key="2">
    <source>
        <dbReference type="PROSITE-ProRule" id="PRU00259"/>
    </source>
</evidence>
<evidence type="ECO:0000313" key="4">
    <source>
        <dbReference type="EMBL" id="CAJ0583513.1"/>
    </source>
</evidence>
<dbReference type="InterPro" id="IPR011989">
    <property type="entry name" value="ARM-like"/>
</dbReference>
<dbReference type="GO" id="GO:0007155">
    <property type="term" value="P:cell adhesion"/>
    <property type="evidence" value="ECO:0007669"/>
    <property type="project" value="InterPro"/>
</dbReference>
<dbReference type="PROSITE" id="PS50176">
    <property type="entry name" value="ARM_REPEAT"/>
    <property type="match status" value="1"/>
</dbReference>
<feature type="non-terminal residue" evidence="4">
    <location>
        <position position="939"/>
    </location>
</feature>
<evidence type="ECO:0000256" key="1">
    <source>
        <dbReference type="ARBA" id="ARBA00022473"/>
    </source>
</evidence>
<evidence type="ECO:0000313" key="5">
    <source>
        <dbReference type="Proteomes" id="UP001177023"/>
    </source>
</evidence>
<sequence>MHHQSPGVSGDQYGYGSSLPPVSTLEPQIPPSPAEFGHPSSVDPYNNMEIEDERGTSSSYRPTMNSPNTQSTHPIANSPLSIQQLQTFTQNHSLQNVTSFSPQMGSMAQFKVSQWQNKNFDSGVQTMNHSQVPSVMSMASLNAPSMMSGVSSMADELARTELTDQQQQRFENLPLGYRQDSSKALSAMPSLIQLMKDTDEVVVLKAVGIVQNIARQDDNERRVPPVIQGPEVPEVLREVMVRWRSKQKIVRTCLCTLFHLCGRSQDQEALRHVIRISEEQNWALLTDLIAFIGQEENSCWRYATLILHSIVSEKNVGIEALIQARKLGALRALASKLVPNHSEKLLSVVVELCRLVVDKDLESKHNFLELGGIPKLLRMLSSCQYENLFWRTTQLLNYFSNYDPGSLVGCGAHKILCRMLLHGSPRVLNSALECLRNISDVACEDVDCLPLLETLLRFLGNDNLKIVLYGVQIIGNMCANNKLRKEHLVQMNAVNLLLRQLCMPSNHPPLEEECHCEVLDLLRSLSLGHEKVQDVQVMLFENPDIYLQKLAQLRPAVLKKTLQVLIHAAKNDANLPKFINVRQYQYPNRQPITFVSLIIYVLHISCKQYPENKIVENVSLPDLIHYAMATLQQLARDKHLLNEICTYLAMPKHQISNVILPVYVLVQQFREEPIIRSALGLHTYLVTLPEMATLLALNPHFVKVVSQHKQSQNQAIETYASRVLSLIQGTEYRMQLEEPKTSRPQRRHGSPIRPLDSLQQYVASHQASPPPGPSHEQLADYGLSPLTETPRRAAGPEMGTMENLSNDNWPDDLNDVHDTLNPFVNVFCGNEQPAAYQPPDIPYYPQQPMDTGGGPDIGHPPLAHPHYYQRPLPSPHSTYIPQHRQMEHYDPAYYDYRTASIGREYRRTQPQPRPPNYPYPQHYPEPKHMYYENDHYPPY</sequence>